<name>A0A1I7Y2E2_9BILA</name>
<keyword evidence="1" id="KW-1133">Transmembrane helix</keyword>
<dbReference type="AlphaFoldDB" id="A0A1I7Y2E2"/>
<keyword evidence="2" id="KW-1185">Reference proteome</keyword>
<evidence type="ECO:0000313" key="2">
    <source>
        <dbReference type="Proteomes" id="UP000095287"/>
    </source>
</evidence>
<feature type="transmembrane region" description="Helical" evidence="1">
    <location>
        <begin position="20"/>
        <end position="38"/>
    </location>
</feature>
<dbReference type="Proteomes" id="UP000095287">
    <property type="component" value="Unplaced"/>
</dbReference>
<keyword evidence="1" id="KW-0812">Transmembrane</keyword>
<organism evidence="2 3">
    <name type="scientific">Steinernema glaseri</name>
    <dbReference type="NCBI Taxonomy" id="37863"/>
    <lineage>
        <taxon>Eukaryota</taxon>
        <taxon>Metazoa</taxon>
        <taxon>Ecdysozoa</taxon>
        <taxon>Nematoda</taxon>
        <taxon>Chromadorea</taxon>
        <taxon>Rhabditida</taxon>
        <taxon>Tylenchina</taxon>
        <taxon>Panagrolaimomorpha</taxon>
        <taxon>Strongyloidoidea</taxon>
        <taxon>Steinernematidae</taxon>
        <taxon>Steinernema</taxon>
    </lineage>
</organism>
<evidence type="ECO:0000256" key="1">
    <source>
        <dbReference type="SAM" id="Phobius"/>
    </source>
</evidence>
<sequence>MSQSRSHVIPLGTFQTTEHRAVGMTPCILITYFLLKVVQRHKIHRSKQYHHSQHHSSRQVVPMFTYSHPFPDVQAIPMTHGHFADPKPIHELIRSIWP</sequence>
<proteinExistence type="predicted"/>
<accession>A0A1I7Y2E2</accession>
<protein>
    <submittedName>
        <fullName evidence="3">Secreted protein</fullName>
    </submittedName>
</protein>
<reference evidence="3" key="1">
    <citation type="submission" date="2016-11" db="UniProtKB">
        <authorList>
            <consortium name="WormBaseParasite"/>
        </authorList>
    </citation>
    <scope>IDENTIFICATION</scope>
</reference>
<dbReference type="WBParaSite" id="L893_g11968.t1">
    <property type="protein sequence ID" value="L893_g11968.t1"/>
    <property type="gene ID" value="L893_g11968"/>
</dbReference>
<evidence type="ECO:0000313" key="3">
    <source>
        <dbReference type="WBParaSite" id="L893_g11968.t1"/>
    </source>
</evidence>
<keyword evidence="1" id="KW-0472">Membrane</keyword>